<sequence>MFGGKNRNNNYDYYENMQMNRIYYELEEINRRLRNLNNRLRRVEGFLGLSAEDENK</sequence>
<protein>
    <submittedName>
        <fullName evidence="2">Uncharacterized protein</fullName>
    </submittedName>
</protein>
<evidence type="ECO:0000313" key="2">
    <source>
        <dbReference type="EMBL" id="HIT49848.1"/>
    </source>
</evidence>
<comment type="caution">
    <text evidence="2">The sequence shown here is derived from an EMBL/GenBank/DDBJ whole genome shotgun (WGS) entry which is preliminary data.</text>
</comment>
<keyword evidence="1" id="KW-0175">Coiled coil</keyword>
<evidence type="ECO:0000256" key="1">
    <source>
        <dbReference type="SAM" id="Coils"/>
    </source>
</evidence>
<accession>A0A9D1KJH0</accession>
<name>A0A9D1KJH0_9MOLU</name>
<evidence type="ECO:0000313" key="3">
    <source>
        <dbReference type="Proteomes" id="UP000886758"/>
    </source>
</evidence>
<dbReference type="AlphaFoldDB" id="A0A9D1KJH0"/>
<proteinExistence type="predicted"/>
<dbReference type="EMBL" id="DVLF01000077">
    <property type="protein sequence ID" value="HIT49848.1"/>
    <property type="molecule type" value="Genomic_DNA"/>
</dbReference>
<dbReference type="Proteomes" id="UP000886758">
    <property type="component" value="Unassembled WGS sequence"/>
</dbReference>
<organism evidence="2 3">
    <name type="scientific">Candidatus Pelethenecus faecipullorum</name>
    <dbReference type="NCBI Taxonomy" id="2840900"/>
    <lineage>
        <taxon>Bacteria</taxon>
        <taxon>Bacillati</taxon>
        <taxon>Mycoplasmatota</taxon>
        <taxon>Mollicutes</taxon>
        <taxon>Candidatus Pelethenecus</taxon>
    </lineage>
</organism>
<reference evidence="2" key="2">
    <citation type="journal article" date="2021" name="PeerJ">
        <title>Extensive microbial diversity within the chicken gut microbiome revealed by metagenomics and culture.</title>
        <authorList>
            <person name="Gilroy R."/>
            <person name="Ravi A."/>
            <person name="Getino M."/>
            <person name="Pursley I."/>
            <person name="Horton D.L."/>
            <person name="Alikhan N.F."/>
            <person name="Baker D."/>
            <person name="Gharbi K."/>
            <person name="Hall N."/>
            <person name="Watson M."/>
            <person name="Adriaenssens E.M."/>
            <person name="Foster-Nyarko E."/>
            <person name="Jarju S."/>
            <person name="Secka A."/>
            <person name="Antonio M."/>
            <person name="Oren A."/>
            <person name="Chaudhuri R.R."/>
            <person name="La Ragione R."/>
            <person name="Hildebrand F."/>
            <person name="Pallen M.J."/>
        </authorList>
    </citation>
    <scope>NUCLEOTIDE SEQUENCE</scope>
    <source>
        <strain evidence="2">ChiW17-6978</strain>
    </source>
</reference>
<gene>
    <name evidence="2" type="ORF">IAD46_02355</name>
</gene>
<feature type="coiled-coil region" evidence="1">
    <location>
        <begin position="19"/>
        <end position="46"/>
    </location>
</feature>
<reference evidence="2" key="1">
    <citation type="submission" date="2020-10" db="EMBL/GenBank/DDBJ databases">
        <authorList>
            <person name="Gilroy R."/>
        </authorList>
    </citation>
    <scope>NUCLEOTIDE SEQUENCE</scope>
    <source>
        <strain evidence="2">ChiW17-6978</strain>
    </source>
</reference>